<evidence type="ECO:0000259" key="1">
    <source>
        <dbReference type="Pfam" id="PF12937"/>
    </source>
</evidence>
<dbReference type="Pfam" id="PF12937">
    <property type="entry name" value="F-box-like"/>
    <property type="match status" value="1"/>
</dbReference>
<proteinExistence type="predicted"/>
<keyword evidence="3" id="KW-1185">Reference proteome</keyword>
<dbReference type="InterPro" id="IPR036047">
    <property type="entry name" value="F-box-like_dom_sf"/>
</dbReference>
<accession>A0AAW0C517</accession>
<gene>
    <name evidence="2" type="ORF">VNI00_012575</name>
</gene>
<feature type="domain" description="F-box" evidence="1">
    <location>
        <begin position="13"/>
        <end position="44"/>
    </location>
</feature>
<reference evidence="2 3" key="1">
    <citation type="submission" date="2024-01" db="EMBL/GenBank/DDBJ databases">
        <title>A draft genome for a cacao thread blight-causing isolate of Paramarasmius palmivorus.</title>
        <authorList>
            <person name="Baruah I.K."/>
            <person name="Bukari Y."/>
            <person name="Amoako-Attah I."/>
            <person name="Meinhardt L.W."/>
            <person name="Bailey B.A."/>
            <person name="Cohen S.P."/>
        </authorList>
    </citation>
    <scope>NUCLEOTIDE SEQUENCE [LARGE SCALE GENOMIC DNA]</scope>
    <source>
        <strain evidence="2 3">GH-12</strain>
    </source>
</reference>
<dbReference type="SUPFAM" id="SSF81383">
    <property type="entry name" value="F-box domain"/>
    <property type="match status" value="1"/>
</dbReference>
<dbReference type="InterPro" id="IPR001810">
    <property type="entry name" value="F-box_dom"/>
</dbReference>
<evidence type="ECO:0000313" key="2">
    <source>
        <dbReference type="EMBL" id="KAK7033948.1"/>
    </source>
</evidence>
<dbReference type="EMBL" id="JAYKXP010000059">
    <property type="protein sequence ID" value="KAK7033948.1"/>
    <property type="molecule type" value="Genomic_DNA"/>
</dbReference>
<dbReference type="Proteomes" id="UP001383192">
    <property type="component" value="Unassembled WGS sequence"/>
</dbReference>
<comment type="caution">
    <text evidence="2">The sequence shown here is derived from an EMBL/GenBank/DDBJ whole genome shotgun (WGS) entry which is preliminary data.</text>
</comment>
<name>A0AAW0C517_9AGAR</name>
<protein>
    <recommendedName>
        <fullName evidence="1">F-box domain-containing protein</fullName>
    </recommendedName>
</protein>
<sequence length="413" mass="46977">MNTVPREVPVFSPEILDQVFSYLARGDLCRLARVSRFFLQIARRLLMATITVEPRNLDVCQQYVTTLVECKAKPPMRALIFDVAISMWQILYIVDKACSAETTRSLVVNSSIRFADWQVLSTMFRKHLVAMLPNIHTMHLKPLESKFQFSLLSTYSSTLVKLTIHSAIAKSSVGWARVAFPKLEHVEIIQDHAPLPHEDTLPMLMAKFVEAPELKHASIVAITEGRIVGVFELLLAFAKTLDSVKILGDFTSGEQESRLLPKLPFVTCLHIELELVPFMFQYGDYTSSYLPLLQRLVMEGDWTDMDSGCSEVRWDRIHRMLTRIAEISPKPTIVCGYRGNAVLPQRKIFTRILTQQLLDAAVWNVREVFEVDEVRCDVLPPCRPAYTDGGKPRLRNIPAVKTRRFSDSPISSE</sequence>
<evidence type="ECO:0000313" key="3">
    <source>
        <dbReference type="Proteomes" id="UP001383192"/>
    </source>
</evidence>
<dbReference type="AlphaFoldDB" id="A0AAW0C517"/>
<dbReference type="CDD" id="cd09917">
    <property type="entry name" value="F-box_SF"/>
    <property type="match status" value="1"/>
</dbReference>
<organism evidence="2 3">
    <name type="scientific">Paramarasmius palmivorus</name>
    <dbReference type="NCBI Taxonomy" id="297713"/>
    <lineage>
        <taxon>Eukaryota</taxon>
        <taxon>Fungi</taxon>
        <taxon>Dikarya</taxon>
        <taxon>Basidiomycota</taxon>
        <taxon>Agaricomycotina</taxon>
        <taxon>Agaricomycetes</taxon>
        <taxon>Agaricomycetidae</taxon>
        <taxon>Agaricales</taxon>
        <taxon>Marasmiineae</taxon>
        <taxon>Marasmiaceae</taxon>
        <taxon>Paramarasmius</taxon>
    </lineage>
</organism>